<dbReference type="AlphaFoldDB" id="A0AB40BY93"/>
<dbReference type="PANTHER" id="PTHR15430:SF1">
    <property type="entry name" value="GLOMULIN"/>
    <property type="match status" value="1"/>
</dbReference>
<dbReference type="RefSeq" id="XP_039132409.1">
    <property type="nucleotide sequence ID" value="XM_039276475.1"/>
</dbReference>
<accession>A0AB40BY93</accession>
<dbReference type="GO" id="GO:0005737">
    <property type="term" value="C:cytoplasm"/>
    <property type="evidence" value="ECO:0007669"/>
    <property type="project" value="EnsemblPlants"/>
</dbReference>
<dbReference type="Pfam" id="PF08568">
    <property type="entry name" value="Kinetochor_Ybp2"/>
    <property type="match status" value="2"/>
</dbReference>
<keyword evidence="1" id="KW-1185">Reference proteome</keyword>
<evidence type="ECO:0000313" key="3">
    <source>
        <dbReference type="RefSeq" id="XP_039132410.1"/>
    </source>
</evidence>
<dbReference type="GO" id="GO:0005634">
    <property type="term" value="C:nucleus"/>
    <property type="evidence" value="ECO:0007669"/>
    <property type="project" value="EnsemblPlants"/>
</dbReference>
<dbReference type="RefSeq" id="XP_039132410.1">
    <property type="nucleotide sequence ID" value="XM_039276476.1"/>
</dbReference>
<dbReference type="InterPro" id="IPR016024">
    <property type="entry name" value="ARM-type_fold"/>
</dbReference>
<name>A0AB40BY93_DIOCR</name>
<reference evidence="2 3" key="1">
    <citation type="submission" date="2025-04" db="UniProtKB">
        <authorList>
            <consortium name="RefSeq"/>
        </authorList>
    </citation>
    <scope>IDENTIFICATION</scope>
</reference>
<dbReference type="SUPFAM" id="SSF48371">
    <property type="entry name" value="ARM repeat"/>
    <property type="match status" value="1"/>
</dbReference>
<sequence>MDIAGIHVADDSSPSIFNRLQVSLQVADASSSSISNSLQVSLQSIHDSFESGDFRRSDEAIASTIALLDSTAESLSSDAEEALSFILSYLSSSSSSQMVVEALSLELPKVVVRLAGLSDECRAIAGAIVDRLVSVSSAREMLVVLCEALHSHIKVSKAPIDHILLLSRLPKVLNCTQRHHVQQVKAALPAVLEVLYAISSESDEEEDSLYDLFCESILVGRSIQALCQKLDGRRKEELCAILGLYALQSMALISRSRLAHNTSTCVDAIKQVSEFLLFCGLSYVDLLAGTAVDALISKISIEDGDDFMTCFSFSMIGASLAVMWGHIFEEVAKAAGEEIIAALNILQNDNAKRWQAIGMFKHVLASIDYTWEIKLQCIELLSSILDGGNSDESSGDEIQFSSFMTTIFAALQGIQQFIIGASKASSRKKAFNTFQKVLSDIPTSFRLDMLKALITNSNSPSMIAILIDIVRMQMVIENNQGNNSARNQEKNQQNRMICSPFWSYGALEMVELVLRPPKGGPPTLPEDSEAVLSALNLYRFILIAESTGKTNRTGVMSPSNLRKAYEKWLLPLRTLLSGIQSENAENDSELADNILCALNPVQFVLHRCIDLVEECMKSQS</sequence>
<organism evidence="1 2">
    <name type="scientific">Dioscorea cayennensis subsp. rotundata</name>
    <name type="common">White Guinea yam</name>
    <name type="synonym">Dioscorea rotundata</name>
    <dbReference type="NCBI Taxonomy" id="55577"/>
    <lineage>
        <taxon>Eukaryota</taxon>
        <taxon>Viridiplantae</taxon>
        <taxon>Streptophyta</taxon>
        <taxon>Embryophyta</taxon>
        <taxon>Tracheophyta</taxon>
        <taxon>Spermatophyta</taxon>
        <taxon>Magnoliopsida</taxon>
        <taxon>Liliopsida</taxon>
        <taxon>Dioscoreales</taxon>
        <taxon>Dioscoreaceae</taxon>
        <taxon>Dioscorea</taxon>
    </lineage>
</organism>
<dbReference type="GeneID" id="120269156"/>
<evidence type="ECO:0000313" key="2">
    <source>
        <dbReference type="RefSeq" id="XP_039132409.1"/>
    </source>
</evidence>
<evidence type="ECO:0000313" key="1">
    <source>
        <dbReference type="Proteomes" id="UP001515500"/>
    </source>
</evidence>
<gene>
    <name evidence="2 3" type="primary">LOC120269156</name>
</gene>
<dbReference type="Proteomes" id="UP001515500">
    <property type="component" value="Chromosome 9"/>
</dbReference>
<dbReference type="InterPro" id="IPR019516">
    <property type="entry name" value="Glomulin/ALF4"/>
</dbReference>
<dbReference type="GO" id="GO:1990110">
    <property type="term" value="P:callus formation"/>
    <property type="evidence" value="ECO:0007669"/>
    <property type="project" value="EnsemblPlants"/>
</dbReference>
<proteinExistence type="predicted"/>
<protein>
    <submittedName>
        <fullName evidence="2 3">Aberrant root formation protein 4</fullName>
    </submittedName>
</protein>
<dbReference type="PANTHER" id="PTHR15430">
    <property type="entry name" value="GLOMULIN"/>
    <property type="match status" value="1"/>
</dbReference>
<dbReference type="GO" id="GO:0055105">
    <property type="term" value="F:ubiquitin-protein transferase inhibitor activity"/>
    <property type="evidence" value="ECO:0007669"/>
    <property type="project" value="TreeGrafter"/>
</dbReference>
<dbReference type="InterPro" id="IPR013877">
    <property type="entry name" value="YAP-bd/ALF4/Glomulin"/>
</dbReference>